<evidence type="ECO:0000256" key="4">
    <source>
        <dbReference type="ARBA" id="ARBA00023186"/>
    </source>
</evidence>
<evidence type="ECO:0000256" key="3">
    <source>
        <dbReference type="ARBA" id="ARBA00022490"/>
    </source>
</evidence>
<name>A0A0W4ZRB4_PNEJ7</name>
<dbReference type="GO" id="GO:0050821">
    <property type="term" value="P:protein stabilization"/>
    <property type="evidence" value="ECO:0007669"/>
    <property type="project" value="TreeGrafter"/>
</dbReference>
<dbReference type="Gene3D" id="1.20.58.610">
    <property type="entry name" value="Cdc37, Hsp90 binding domain"/>
    <property type="match status" value="1"/>
</dbReference>
<organism evidence="11 12">
    <name type="scientific">Pneumocystis jirovecii (strain RU7)</name>
    <name type="common">Human pneumocystis pneumonia agent</name>
    <dbReference type="NCBI Taxonomy" id="1408657"/>
    <lineage>
        <taxon>Eukaryota</taxon>
        <taxon>Fungi</taxon>
        <taxon>Dikarya</taxon>
        <taxon>Ascomycota</taxon>
        <taxon>Taphrinomycotina</taxon>
        <taxon>Pneumocystomycetes</taxon>
        <taxon>Pneumocystaceae</taxon>
        <taxon>Pneumocystis</taxon>
    </lineage>
</organism>
<dbReference type="InterPro" id="IPR013873">
    <property type="entry name" value="Cdc37_C"/>
</dbReference>
<keyword evidence="3" id="KW-0963">Cytoplasm</keyword>
<dbReference type="InterPro" id="IPR004918">
    <property type="entry name" value="Cdc37"/>
</dbReference>
<dbReference type="Proteomes" id="UP000053447">
    <property type="component" value="Unassembled WGS sequence"/>
</dbReference>
<dbReference type="GO" id="GO:0051087">
    <property type="term" value="F:protein-folding chaperone binding"/>
    <property type="evidence" value="ECO:0007669"/>
    <property type="project" value="TreeGrafter"/>
</dbReference>
<evidence type="ECO:0000313" key="12">
    <source>
        <dbReference type="Proteomes" id="UP000053447"/>
    </source>
</evidence>
<evidence type="ECO:0000256" key="6">
    <source>
        <dbReference type="SAM" id="Coils"/>
    </source>
</evidence>
<feature type="domain" description="Cdc37 C-terminal" evidence="8">
    <location>
        <begin position="367"/>
        <end position="443"/>
    </location>
</feature>
<dbReference type="EMBL" id="LFWA01000006">
    <property type="protein sequence ID" value="KTW30917.1"/>
    <property type="molecule type" value="Genomic_DNA"/>
</dbReference>
<dbReference type="GeneID" id="28939987"/>
<comment type="similarity">
    <text evidence="2">Belongs to the CDC37 family.</text>
</comment>
<dbReference type="GO" id="GO:0051082">
    <property type="term" value="F:unfolded protein binding"/>
    <property type="evidence" value="ECO:0007669"/>
    <property type="project" value="TreeGrafter"/>
</dbReference>
<dbReference type="eggNOG" id="KOG2260">
    <property type="taxonomic scope" value="Eukaryota"/>
</dbReference>
<accession>A0A0W4ZRB4</accession>
<evidence type="ECO:0000259" key="10">
    <source>
        <dbReference type="SMART" id="SM01071"/>
    </source>
</evidence>
<feature type="domain" description="Cdc37 N-terminal" evidence="10">
    <location>
        <begin position="2"/>
        <end position="178"/>
    </location>
</feature>
<evidence type="ECO:0000256" key="1">
    <source>
        <dbReference type="ARBA" id="ARBA00004496"/>
    </source>
</evidence>
<gene>
    <name evidence="11" type="ORF">T551_01469</name>
</gene>
<dbReference type="GO" id="GO:0006457">
    <property type="term" value="P:protein folding"/>
    <property type="evidence" value="ECO:0007669"/>
    <property type="project" value="EnsemblFungi"/>
</dbReference>
<dbReference type="SMART" id="SM01070">
    <property type="entry name" value="CDC37_M"/>
    <property type="match status" value="1"/>
</dbReference>
<dbReference type="GO" id="GO:0005634">
    <property type="term" value="C:nucleus"/>
    <property type="evidence" value="ECO:0007669"/>
    <property type="project" value="EnsemblFungi"/>
</dbReference>
<keyword evidence="6" id="KW-0175">Coiled coil</keyword>
<feature type="coiled-coil region" evidence="6">
    <location>
        <begin position="134"/>
        <end position="161"/>
    </location>
</feature>
<keyword evidence="4" id="KW-0143">Chaperone</keyword>
<dbReference type="GO" id="GO:0019901">
    <property type="term" value="F:protein kinase binding"/>
    <property type="evidence" value="ECO:0007669"/>
    <property type="project" value="InterPro"/>
</dbReference>
<feature type="coiled-coil region" evidence="6">
    <location>
        <begin position="185"/>
        <end position="223"/>
    </location>
</feature>
<dbReference type="InterPro" id="IPR013855">
    <property type="entry name" value="Cdc37_N_dom"/>
</dbReference>
<evidence type="ECO:0000256" key="7">
    <source>
        <dbReference type="SAM" id="MobiDB-lite"/>
    </source>
</evidence>
<evidence type="ECO:0000256" key="2">
    <source>
        <dbReference type="ARBA" id="ARBA00006222"/>
    </source>
</evidence>
<evidence type="ECO:0000256" key="5">
    <source>
        <dbReference type="ARBA" id="ARBA00031396"/>
    </source>
</evidence>
<dbReference type="PANTHER" id="PTHR12800">
    <property type="entry name" value="CDC37-RELATED"/>
    <property type="match status" value="1"/>
</dbReference>
<dbReference type="InterPro" id="IPR013874">
    <property type="entry name" value="Cdc37_Hsp90-bd"/>
</dbReference>
<dbReference type="SMART" id="SM01071">
    <property type="entry name" value="CDC37_N"/>
    <property type="match status" value="1"/>
</dbReference>
<sequence>MVLDYSKWDKLELSDDSDIEVHPNVDKRSFIRWKQRDIHEKRQARKRAIQDITATRKMNTGLVEQISRIIESLKTTTNQSPDNVIDDVLNKIKLENIPNIEGAVKYHVSIGTLIEQIKQSLNTLEGEERRTRFIQEFEKNTEKLQNLIIKATEDLEKLEEEGKEKITSEDIRIGFESSSITKTPAKKEKKKIQTVEVLNKQALEEKNLEKTSLSENITNTEDETTEHIEPSSAARDFSKLDSRDYHTLLKFISLHPEIVSDEQETDGLLIDAFNYQMQGNETLAKQCVHQGLLLQYCRQLGKDGVTLFFQRVTSANHAAHKLFNDDVHQTYSRIKVRAAEILLERDTSSPVEQIQLHAVDPNTKITISIPPPSSDDPDTQMARQIFDSFSPDLQAALYSGQLDNINKVLASVPLQQAENIVNDLKLAGLLSIEDELIDATHGSPPHFSFPPQPSDSQPGLLSPDSPSKNSPNSSL</sequence>
<dbReference type="GO" id="GO:0005737">
    <property type="term" value="C:cytoplasm"/>
    <property type="evidence" value="ECO:0007669"/>
    <property type="project" value="UniProtKB-SubCell"/>
</dbReference>
<dbReference type="SMART" id="SM01069">
    <property type="entry name" value="CDC37_C"/>
    <property type="match status" value="1"/>
</dbReference>
<dbReference type="OrthoDB" id="440202at2759"/>
<dbReference type="VEuPathDB" id="FungiDB:T551_01469"/>
<proteinExistence type="inferred from homology"/>
<dbReference type="SUPFAM" id="SSF101391">
    <property type="entry name" value="Hsp90 co-chaperone CDC37"/>
    <property type="match status" value="1"/>
</dbReference>
<feature type="domain" description="Cdc37 Hsp90 binding" evidence="9">
    <location>
        <begin position="177"/>
        <end position="349"/>
    </location>
</feature>
<protein>
    <recommendedName>
        <fullName evidence="5">Hsp90 chaperone protein kinase-targeting subunit</fullName>
    </recommendedName>
</protein>
<reference evidence="12" key="1">
    <citation type="journal article" date="2016" name="Nat. Commun.">
        <title>Genome analysis of three Pneumocystis species reveals adaptation mechanisms to life exclusively in mammalian hosts.</title>
        <authorList>
            <person name="Ma L."/>
            <person name="Chen Z."/>
            <person name="Huang D.W."/>
            <person name="Kutty G."/>
            <person name="Ishihara M."/>
            <person name="Wang H."/>
            <person name="Abouelleil A."/>
            <person name="Bishop L."/>
            <person name="Davey E."/>
            <person name="Deng R."/>
            <person name="Deng X."/>
            <person name="Fan L."/>
            <person name="Fantoni G."/>
            <person name="Fitzgerald M."/>
            <person name="Gogineni E."/>
            <person name="Goldberg J.M."/>
            <person name="Handley G."/>
            <person name="Hu X."/>
            <person name="Huber C."/>
            <person name="Jiao X."/>
            <person name="Jones K."/>
            <person name="Levin J.Z."/>
            <person name="Liu Y."/>
            <person name="Macdonald P."/>
            <person name="Melnikov A."/>
            <person name="Raley C."/>
            <person name="Sassi M."/>
            <person name="Sherman B.T."/>
            <person name="Song X."/>
            <person name="Sykes S."/>
            <person name="Tran B."/>
            <person name="Walsh L."/>
            <person name="Xia Y."/>
            <person name="Yang J."/>
            <person name="Young S."/>
            <person name="Zeng Q."/>
            <person name="Zheng X."/>
            <person name="Stephens R."/>
            <person name="Nusbaum C."/>
            <person name="Birren B.W."/>
            <person name="Azadi P."/>
            <person name="Lempicki R.A."/>
            <person name="Cuomo C.A."/>
            <person name="Kovacs J.A."/>
        </authorList>
    </citation>
    <scope>NUCLEOTIDE SEQUENCE [LARGE SCALE GENOMIC DNA]</scope>
    <source>
        <strain evidence="12">RU7</strain>
    </source>
</reference>
<dbReference type="Pfam" id="PF08564">
    <property type="entry name" value="CDC37_C"/>
    <property type="match status" value="1"/>
</dbReference>
<dbReference type="PANTHER" id="PTHR12800:SF4">
    <property type="entry name" value="HSP90 CO-CHAPERONE CDC37"/>
    <property type="match status" value="1"/>
</dbReference>
<dbReference type="AlphaFoldDB" id="A0A0W4ZRB4"/>
<dbReference type="RefSeq" id="XP_018229907.1">
    <property type="nucleotide sequence ID" value="XM_018373732.1"/>
</dbReference>
<comment type="subcellular location">
    <subcellularLocation>
        <location evidence="1">Cytoplasm</location>
    </subcellularLocation>
</comment>
<dbReference type="FunFam" id="1.20.58.610:FF:000002">
    <property type="entry name" value="Hsp90 co-chaperone Cdc37, putative"/>
    <property type="match status" value="1"/>
</dbReference>
<dbReference type="Pfam" id="PF08565">
    <property type="entry name" value="CDC37_M"/>
    <property type="match status" value="1"/>
</dbReference>
<feature type="region of interest" description="Disordered" evidence="7">
    <location>
        <begin position="440"/>
        <end position="475"/>
    </location>
</feature>
<evidence type="ECO:0000313" key="11">
    <source>
        <dbReference type="EMBL" id="KTW30917.1"/>
    </source>
</evidence>
<evidence type="ECO:0000259" key="9">
    <source>
        <dbReference type="SMART" id="SM01070"/>
    </source>
</evidence>
<evidence type="ECO:0000259" key="8">
    <source>
        <dbReference type="SMART" id="SM01069"/>
    </source>
</evidence>
<dbReference type="Pfam" id="PF03234">
    <property type="entry name" value="CDC37_N"/>
    <property type="match status" value="1"/>
</dbReference>
<dbReference type="STRING" id="1408657.A0A0W4ZRB4"/>
<feature type="compositionally biased region" description="Low complexity" evidence="7">
    <location>
        <begin position="454"/>
        <end position="475"/>
    </location>
</feature>
<dbReference type="InterPro" id="IPR038189">
    <property type="entry name" value="Cdc37_Hsp90-bd_sf"/>
</dbReference>
<dbReference type="GO" id="GO:0031072">
    <property type="term" value="F:heat shock protein binding"/>
    <property type="evidence" value="ECO:0007669"/>
    <property type="project" value="EnsemblFungi"/>
</dbReference>
<comment type="caution">
    <text evidence="11">The sequence shown here is derived from an EMBL/GenBank/DDBJ whole genome shotgun (WGS) entry which is preliminary data.</text>
</comment>
<keyword evidence="12" id="KW-1185">Reference proteome</keyword>